<comment type="caution">
    <text evidence="6">The sequence shown here is derived from an EMBL/GenBank/DDBJ whole genome shotgun (WGS) entry which is preliminary data.</text>
</comment>
<dbReference type="Proteomes" id="UP000813462">
    <property type="component" value="Unassembled WGS sequence"/>
</dbReference>
<dbReference type="PANTHER" id="PTHR47186:SF3">
    <property type="entry name" value="OS09G0267800 PROTEIN"/>
    <property type="match status" value="1"/>
</dbReference>
<dbReference type="Pfam" id="PF25019">
    <property type="entry name" value="LRR_R13L1-DRL21"/>
    <property type="match status" value="1"/>
</dbReference>
<evidence type="ECO:0000313" key="7">
    <source>
        <dbReference type="Proteomes" id="UP000813462"/>
    </source>
</evidence>
<feature type="domain" description="Disease resistance N-terminal" evidence="4">
    <location>
        <begin position="6"/>
        <end position="91"/>
    </location>
</feature>
<dbReference type="SUPFAM" id="SSF52047">
    <property type="entry name" value="RNI-like"/>
    <property type="match status" value="1"/>
</dbReference>
<dbReference type="EMBL" id="JAEACU010000009">
    <property type="protein sequence ID" value="KAH7517700.1"/>
    <property type="molecule type" value="Genomic_DNA"/>
</dbReference>
<evidence type="ECO:0000256" key="3">
    <source>
        <dbReference type="ARBA" id="ARBA00022821"/>
    </source>
</evidence>
<dbReference type="Pfam" id="PF18052">
    <property type="entry name" value="Rx_N"/>
    <property type="match status" value="1"/>
</dbReference>
<dbReference type="GO" id="GO:0000166">
    <property type="term" value="F:nucleotide binding"/>
    <property type="evidence" value="ECO:0007669"/>
    <property type="project" value="UniProtKB-KW"/>
</dbReference>
<evidence type="ECO:0000259" key="5">
    <source>
        <dbReference type="Pfam" id="PF25019"/>
    </source>
</evidence>
<dbReference type="Gene3D" id="1.20.5.4130">
    <property type="match status" value="1"/>
</dbReference>
<evidence type="ECO:0008006" key="8">
    <source>
        <dbReference type="Google" id="ProtNLM"/>
    </source>
</evidence>
<dbReference type="AlphaFoldDB" id="A0A978US50"/>
<protein>
    <recommendedName>
        <fullName evidence="8">Rx N-terminal domain-containing protein</fullName>
    </recommendedName>
</protein>
<name>A0A978US50_ZIZJJ</name>
<evidence type="ECO:0000256" key="1">
    <source>
        <dbReference type="ARBA" id="ARBA00022737"/>
    </source>
</evidence>
<dbReference type="GO" id="GO:0006952">
    <property type="term" value="P:defense response"/>
    <property type="evidence" value="ECO:0007669"/>
    <property type="project" value="UniProtKB-KW"/>
</dbReference>
<dbReference type="PANTHER" id="PTHR47186">
    <property type="entry name" value="LEUCINE-RICH REPEAT-CONTAINING PROTEIN 57"/>
    <property type="match status" value="1"/>
</dbReference>
<feature type="domain" description="R13L1/DRL21-like LRR repeat region" evidence="5">
    <location>
        <begin position="157"/>
        <end position="288"/>
    </location>
</feature>
<keyword evidence="1" id="KW-0677">Repeat</keyword>
<dbReference type="InterPro" id="IPR041118">
    <property type="entry name" value="Rx_N"/>
</dbReference>
<dbReference type="Gene3D" id="3.80.10.10">
    <property type="entry name" value="Ribonuclease Inhibitor"/>
    <property type="match status" value="2"/>
</dbReference>
<keyword evidence="2" id="KW-0547">Nucleotide-binding</keyword>
<organism evidence="6 7">
    <name type="scientific">Ziziphus jujuba var. spinosa</name>
    <dbReference type="NCBI Taxonomy" id="714518"/>
    <lineage>
        <taxon>Eukaryota</taxon>
        <taxon>Viridiplantae</taxon>
        <taxon>Streptophyta</taxon>
        <taxon>Embryophyta</taxon>
        <taxon>Tracheophyta</taxon>
        <taxon>Spermatophyta</taxon>
        <taxon>Magnoliopsida</taxon>
        <taxon>eudicotyledons</taxon>
        <taxon>Gunneridae</taxon>
        <taxon>Pentapetalae</taxon>
        <taxon>rosids</taxon>
        <taxon>fabids</taxon>
        <taxon>Rosales</taxon>
        <taxon>Rhamnaceae</taxon>
        <taxon>Paliureae</taxon>
        <taxon>Ziziphus</taxon>
    </lineage>
</organism>
<dbReference type="InterPro" id="IPR032675">
    <property type="entry name" value="LRR_dom_sf"/>
</dbReference>
<sequence length="519" mass="57913">MAELALSPLLQVVFDRLASPLLGKLRDLYDLKKNFEKLQYSLPMILAFLEDAEERQVADKAVKIWLNKLKNVAYDSDDLLDELAAEITLCEIRSNITRGNKVSGLLLPFKPSRRIFDVACELQEKLMVLDKITGEGLNLNFKKKGDEFLKLEFALPKGELTISSLENVRNAKEAKNANLKEKHLHVLGLSWGNNEVALNTKSAGKKVPGLPCGSGGSDAGLEVDDILACLEPHPNLRKLFIKGFPGFKFPFWVLPNLVALALINCKRCESLPALGHLPFLETLYLQGMDNIKHISREFYGQDSQKLFPSLKELTLREFPNLEDWCGMDNTEVFPQLRKLILEKCPNLMAVPLFPSVQHVELQDCHPSIINSMENSTSLSNLVIHTFPGLLLLSEELLKNNGSLTSLKISSCQNLHSLPSELEKLTALKSLSISWCEELSCLPQGLQYLKSLESLEISECHGLFSLPDDGVMTCLGYCCCYKALVFCNNFTGEEKPICQRPPVKLGIQLDLPFDAAIGTQ</sequence>
<evidence type="ECO:0000256" key="2">
    <source>
        <dbReference type="ARBA" id="ARBA00022741"/>
    </source>
</evidence>
<gene>
    <name evidence="6" type="ORF">FEM48_Zijuj09G0092200</name>
</gene>
<proteinExistence type="predicted"/>
<keyword evidence="3" id="KW-0611">Plant defense</keyword>
<dbReference type="InterPro" id="IPR056789">
    <property type="entry name" value="LRR_R13L1-DRL21"/>
</dbReference>
<evidence type="ECO:0000313" key="6">
    <source>
        <dbReference type="EMBL" id="KAH7517700.1"/>
    </source>
</evidence>
<accession>A0A978US50</accession>
<reference evidence="6" key="1">
    <citation type="journal article" date="2021" name="Front. Plant Sci.">
        <title>Chromosome-Scale Genome Assembly for Chinese Sour Jujube and Insights Into Its Genome Evolution and Domestication Signature.</title>
        <authorList>
            <person name="Shen L.-Y."/>
            <person name="Luo H."/>
            <person name="Wang X.-L."/>
            <person name="Wang X.-M."/>
            <person name="Qiu X.-J."/>
            <person name="Liu H."/>
            <person name="Zhou S.-S."/>
            <person name="Jia K.-H."/>
            <person name="Nie S."/>
            <person name="Bao Y.-T."/>
            <person name="Zhang R.-G."/>
            <person name="Yun Q.-Z."/>
            <person name="Chai Y.-H."/>
            <person name="Lu J.-Y."/>
            <person name="Li Y."/>
            <person name="Zhao S.-W."/>
            <person name="Mao J.-F."/>
            <person name="Jia S.-G."/>
            <person name="Mao Y.-M."/>
        </authorList>
    </citation>
    <scope>NUCLEOTIDE SEQUENCE</scope>
    <source>
        <strain evidence="6">AT0</strain>
        <tissue evidence="6">Leaf</tissue>
    </source>
</reference>
<evidence type="ECO:0000259" key="4">
    <source>
        <dbReference type="Pfam" id="PF18052"/>
    </source>
</evidence>